<organism evidence="1">
    <name type="scientific">Fagus sylvatica</name>
    <name type="common">Beechnut</name>
    <dbReference type="NCBI Taxonomy" id="28930"/>
    <lineage>
        <taxon>Eukaryota</taxon>
        <taxon>Viridiplantae</taxon>
        <taxon>Streptophyta</taxon>
        <taxon>Embryophyta</taxon>
        <taxon>Tracheophyta</taxon>
        <taxon>Spermatophyta</taxon>
        <taxon>Magnoliopsida</taxon>
        <taxon>eudicotyledons</taxon>
        <taxon>Gunneridae</taxon>
        <taxon>Pentapetalae</taxon>
        <taxon>rosids</taxon>
        <taxon>fabids</taxon>
        <taxon>Fagales</taxon>
        <taxon>Fagaceae</taxon>
        <taxon>Fagus</taxon>
    </lineage>
</organism>
<protein>
    <submittedName>
        <fullName evidence="1">Uncharacterized protein</fullName>
    </submittedName>
</protein>
<dbReference type="InterPro" id="IPR052929">
    <property type="entry name" value="RNase_H-like_EbsB-rel"/>
</dbReference>
<dbReference type="AlphaFoldDB" id="A0A2N9I6U0"/>
<proteinExistence type="predicted"/>
<sequence length="431" mass="47518">MNSFLPQPRDIVCTPQSMAVADLMTQDKLGWDMTKLNELFNDATVQAIKNIPCWSLGQEDRWIWLKTNSSELTAMKHGYVSGYGYGTGGVRMQWYPGNIRTHEVPGMGMAGFLPYWCFLARALWFGSEWCIKTDAVHIPDSFNLIKTLLEPPVELGIINRERFTLMGALMLDQIWKLRNGKMHEDMEVEMDAALRDWLARGKEFEDLKTSSILNSQPSPRVVWSLPTSGYIKFNTDAAVGLTSSSIAVVARNWRGTVVLARSKKVNTTIPLQAEATALVWASHLVVELGVDKDSSQCSSGDGLVTKGLGLRLTARLVEGWLGLDGVVVDWWLGLGFAVEARRAWIGLGWWVCVGFVDSVGLGLCAGGFGSLPRPGVVESVAWGGCWVCTAEIGLGWWVCAGFGSLPRLTTGGFGSLRWWVWVFVGFVVVDS</sequence>
<evidence type="ECO:0000313" key="1">
    <source>
        <dbReference type="EMBL" id="SPD19834.1"/>
    </source>
</evidence>
<accession>A0A2N9I6U0</accession>
<name>A0A2N9I6U0_FAGSY</name>
<dbReference type="PANTHER" id="PTHR47074">
    <property type="entry name" value="BNAC02G40300D PROTEIN"/>
    <property type="match status" value="1"/>
</dbReference>
<dbReference type="EMBL" id="OIVN01004891">
    <property type="protein sequence ID" value="SPD19834.1"/>
    <property type="molecule type" value="Genomic_DNA"/>
</dbReference>
<reference evidence="1" key="1">
    <citation type="submission" date="2018-02" db="EMBL/GenBank/DDBJ databases">
        <authorList>
            <person name="Cohen D.B."/>
            <person name="Kent A.D."/>
        </authorList>
    </citation>
    <scope>NUCLEOTIDE SEQUENCE</scope>
</reference>
<dbReference type="PANTHER" id="PTHR47074:SF11">
    <property type="entry name" value="REVERSE TRANSCRIPTASE-LIKE PROTEIN"/>
    <property type="match status" value="1"/>
</dbReference>
<gene>
    <name evidence="1" type="ORF">FSB_LOCUS47716</name>
</gene>